<evidence type="ECO:0000256" key="4">
    <source>
        <dbReference type="ARBA" id="ARBA00022884"/>
    </source>
</evidence>
<keyword evidence="6" id="KW-0699">rRNA-binding</keyword>
<dbReference type="NCBIfam" id="TIGR00231">
    <property type="entry name" value="small_GTP"/>
    <property type="match status" value="1"/>
</dbReference>
<dbReference type="InterPro" id="IPR027417">
    <property type="entry name" value="P-loop_NTPase"/>
</dbReference>
<dbReference type="InterPro" id="IPR006073">
    <property type="entry name" value="GTP-bd"/>
</dbReference>
<dbReference type="InterPro" id="IPR004044">
    <property type="entry name" value="KH_dom_type_2"/>
</dbReference>
<evidence type="ECO:0000256" key="5">
    <source>
        <dbReference type="ARBA" id="ARBA00023134"/>
    </source>
</evidence>
<name>A0A2K8KX02_MARES</name>
<dbReference type="Gene3D" id="3.40.50.300">
    <property type="entry name" value="P-loop containing nucleotide triphosphate hydrolases"/>
    <property type="match status" value="1"/>
</dbReference>
<comment type="similarity">
    <text evidence="1 6 7">Belongs to the TRAFAC class TrmE-Era-EngA-EngB-Septin-like GTPase superfamily. Era GTPase family.</text>
</comment>
<dbReference type="GO" id="GO:0043024">
    <property type="term" value="F:ribosomal small subunit binding"/>
    <property type="evidence" value="ECO:0007669"/>
    <property type="project" value="TreeGrafter"/>
</dbReference>
<dbReference type="EMBL" id="CP018799">
    <property type="protein sequence ID" value="ATX79373.1"/>
    <property type="molecule type" value="Genomic_DNA"/>
</dbReference>
<dbReference type="InterPro" id="IPR009019">
    <property type="entry name" value="KH_sf_prok-type"/>
</dbReference>
<evidence type="ECO:0000256" key="7">
    <source>
        <dbReference type="PROSITE-ProRule" id="PRU01050"/>
    </source>
</evidence>
<dbReference type="PROSITE" id="PS51713">
    <property type="entry name" value="G_ERA"/>
    <property type="match status" value="1"/>
</dbReference>
<feature type="region of interest" description="G1" evidence="7">
    <location>
        <begin position="25"/>
        <end position="32"/>
    </location>
</feature>
<feature type="region of interest" description="G4" evidence="7">
    <location>
        <begin position="136"/>
        <end position="139"/>
    </location>
</feature>
<evidence type="ECO:0000256" key="1">
    <source>
        <dbReference type="ARBA" id="ARBA00007921"/>
    </source>
</evidence>
<feature type="binding site" evidence="6">
    <location>
        <begin position="25"/>
        <end position="32"/>
    </location>
    <ligand>
        <name>GTP</name>
        <dbReference type="ChEBI" id="CHEBI:37565"/>
    </ligand>
</feature>
<sequence length="312" mass="35099">MERVEEMSDSENNSDFHCGTVALLGRPNVGKSTLMNKIIGAKVAIVTPKPQTTRHRILGILSDDERQIIFVDTPGIHQGSKQLNKNMVRIAYAAAEEADVLAIMQDASVPLDPQTRMLIERFADGRLTQPRIHILNKVDKANKDRLLPRLMEMQRLDPGAMAYVPVSAKKGTQIDGLIKEISKYLPQQPPIHDPEWFTDQSQRQLAAEYVREQVFLSMHQEIPFQTAVDIERFEEHGDMIEIDAVILVGAERHKPMLIGKGGDRMKTVGTRARQGLEEILGCKVRLNLWAKVDEDWFNHPGKLIDLGLGSDS</sequence>
<evidence type="ECO:0000256" key="3">
    <source>
        <dbReference type="ARBA" id="ARBA00022741"/>
    </source>
</evidence>
<comment type="subcellular location">
    <subcellularLocation>
        <location evidence="6">Cytoplasm</location>
    </subcellularLocation>
    <subcellularLocation>
        <location evidence="6">Cell membrane</location>
        <topology evidence="6">Peripheral membrane protein</topology>
    </subcellularLocation>
</comment>
<keyword evidence="6" id="KW-1003">Cell membrane</keyword>
<dbReference type="Pfam" id="PF07650">
    <property type="entry name" value="KH_2"/>
    <property type="match status" value="1"/>
</dbReference>
<dbReference type="InterPro" id="IPR005225">
    <property type="entry name" value="Small_GTP-bd"/>
</dbReference>
<dbReference type="PANTHER" id="PTHR42698">
    <property type="entry name" value="GTPASE ERA"/>
    <property type="match status" value="1"/>
</dbReference>
<reference evidence="9 10" key="1">
    <citation type="submission" date="2016-12" db="EMBL/GenBank/DDBJ databases">
        <title>Isolation and genomic insights into novel planktonic Zetaproteobacteria from stratified waters of the Chesapeake Bay.</title>
        <authorList>
            <person name="McAllister S.M."/>
            <person name="Kato S."/>
            <person name="Chan C.S."/>
            <person name="Chiu B.K."/>
            <person name="Field E.K."/>
        </authorList>
    </citation>
    <scope>NUCLEOTIDE SEQUENCE [LARGE SCALE GENOMIC DNA]</scope>
    <source>
        <strain evidence="9 10">CP-5</strain>
    </source>
</reference>
<keyword evidence="10" id="KW-1185">Reference proteome</keyword>
<dbReference type="HAMAP" id="MF_00367">
    <property type="entry name" value="GTPase_Era"/>
    <property type="match status" value="1"/>
</dbReference>
<evidence type="ECO:0000259" key="8">
    <source>
        <dbReference type="PROSITE" id="PS51713"/>
    </source>
</evidence>
<comment type="function">
    <text evidence="6">An essential GTPase that binds both GDP and GTP, with rapid nucleotide exchange. Plays a role in 16S rRNA processing and 30S ribosomal subunit biogenesis and possibly also in cell cycle regulation and energy metabolism.</text>
</comment>
<dbReference type="CDD" id="cd04163">
    <property type="entry name" value="Era"/>
    <property type="match status" value="1"/>
</dbReference>
<keyword evidence="4 6" id="KW-0694">RNA-binding</keyword>
<dbReference type="Proteomes" id="UP000231701">
    <property type="component" value="Chromosome"/>
</dbReference>
<dbReference type="SUPFAM" id="SSF54814">
    <property type="entry name" value="Prokaryotic type KH domain (KH-domain type II)"/>
    <property type="match status" value="1"/>
</dbReference>
<keyword evidence="3 6" id="KW-0547">Nucleotide-binding</keyword>
<dbReference type="CDD" id="cd22534">
    <property type="entry name" value="KH-II_Era"/>
    <property type="match status" value="1"/>
</dbReference>
<dbReference type="GO" id="GO:0070181">
    <property type="term" value="F:small ribosomal subunit rRNA binding"/>
    <property type="evidence" value="ECO:0007669"/>
    <property type="project" value="UniProtKB-UniRule"/>
</dbReference>
<evidence type="ECO:0000313" key="10">
    <source>
        <dbReference type="Proteomes" id="UP000231701"/>
    </source>
</evidence>
<dbReference type="GO" id="GO:0005525">
    <property type="term" value="F:GTP binding"/>
    <property type="evidence" value="ECO:0007669"/>
    <property type="project" value="UniProtKB-UniRule"/>
</dbReference>
<dbReference type="GO" id="GO:0005886">
    <property type="term" value="C:plasma membrane"/>
    <property type="evidence" value="ECO:0007669"/>
    <property type="project" value="UniProtKB-SubCell"/>
</dbReference>
<dbReference type="Gene3D" id="3.30.300.20">
    <property type="match status" value="1"/>
</dbReference>
<dbReference type="Pfam" id="PF01926">
    <property type="entry name" value="MMR_HSR1"/>
    <property type="match status" value="1"/>
</dbReference>
<dbReference type="GO" id="GO:0005829">
    <property type="term" value="C:cytosol"/>
    <property type="evidence" value="ECO:0007669"/>
    <property type="project" value="TreeGrafter"/>
</dbReference>
<keyword evidence="6" id="KW-0963">Cytoplasm</keyword>
<feature type="domain" description="Era-type G" evidence="8">
    <location>
        <begin position="17"/>
        <end position="187"/>
    </location>
</feature>
<keyword evidence="6" id="KW-0472">Membrane</keyword>
<comment type="subunit">
    <text evidence="6">Monomer.</text>
</comment>
<dbReference type="PANTHER" id="PTHR42698:SF1">
    <property type="entry name" value="GTPASE ERA, MITOCHONDRIAL"/>
    <property type="match status" value="1"/>
</dbReference>
<dbReference type="NCBIfam" id="NF000908">
    <property type="entry name" value="PRK00089.1"/>
    <property type="match status" value="1"/>
</dbReference>
<protein>
    <recommendedName>
        <fullName evidence="2 6">GTPase Era</fullName>
    </recommendedName>
</protein>
<accession>A0A2K8KX02</accession>
<evidence type="ECO:0000256" key="2">
    <source>
        <dbReference type="ARBA" id="ARBA00020484"/>
    </source>
</evidence>
<organism evidence="9 10">
    <name type="scientific">Mariprofundus aestuarium</name>
    <dbReference type="NCBI Taxonomy" id="1921086"/>
    <lineage>
        <taxon>Bacteria</taxon>
        <taxon>Pseudomonadati</taxon>
        <taxon>Pseudomonadota</taxon>
        <taxon>Candidatius Mariprofundia</taxon>
        <taxon>Mariprofundales</taxon>
        <taxon>Mariprofundaceae</taxon>
        <taxon>Mariprofundus</taxon>
    </lineage>
</organism>
<gene>
    <name evidence="6" type="primary">era</name>
    <name evidence="9" type="ORF">Ga0123461_0953</name>
</gene>
<dbReference type="InterPro" id="IPR005662">
    <property type="entry name" value="GTPase_Era-like"/>
</dbReference>
<evidence type="ECO:0000256" key="6">
    <source>
        <dbReference type="HAMAP-Rule" id="MF_00367"/>
    </source>
</evidence>
<feature type="binding site" evidence="6">
    <location>
        <begin position="136"/>
        <end position="139"/>
    </location>
    <ligand>
        <name>GTP</name>
        <dbReference type="ChEBI" id="CHEBI:37565"/>
    </ligand>
</feature>
<dbReference type="GO" id="GO:0000028">
    <property type="term" value="P:ribosomal small subunit assembly"/>
    <property type="evidence" value="ECO:0007669"/>
    <property type="project" value="TreeGrafter"/>
</dbReference>
<dbReference type="SUPFAM" id="SSF52540">
    <property type="entry name" value="P-loop containing nucleoside triphosphate hydrolases"/>
    <property type="match status" value="1"/>
</dbReference>
<dbReference type="InterPro" id="IPR030388">
    <property type="entry name" value="G_ERA_dom"/>
</dbReference>
<dbReference type="NCBIfam" id="TIGR00436">
    <property type="entry name" value="era"/>
    <property type="match status" value="1"/>
</dbReference>
<keyword evidence="6" id="KW-0690">Ribosome biogenesis</keyword>
<keyword evidence="5 6" id="KW-0342">GTP-binding</keyword>
<feature type="region of interest" description="G5" evidence="7">
    <location>
        <begin position="166"/>
        <end position="168"/>
    </location>
</feature>
<feature type="binding site" evidence="6">
    <location>
        <begin position="72"/>
        <end position="76"/>
    </location>
    <ligand>
        <name>GTP</name>
        <dbReference type="ChEBI" id="CHEBI:37565"/>
    </ligand>
</feature>
<evidence type="ECO:0000313" key="9">
    <source>
        <dbReference type="EMBL" id="ATX79373.1"/>
    </source>
</evidence>
<feature type="region of interest" description="G3" evidence="7">
    <location>
        <begin position="72"/>
        <end position="75"/>
    </location>
</feature>
<dbReference type="KEGG" id="maes:Ga0123461_0953"/>
<feature type="region of interest" description="G2" evidence="7">
    <location>
        <begin position="51"/>
        <end position="55"/>
    </location>
</feature>
<dbReference type="PRINTS" id="PR00326">
    <property type="entry name" value="GTP1OBG"/>
</dbReference>
<dbReference type="InterPro" id="IPR015946">
    <property type="entry name" value="KH_dom-like_a/b"/>
</dbReference>
<dbReference type="AlphaFoldDB" id="A0A2K8KX02"/>
<proteinExistence type="inferred from homology"/>
<dbReference type="GO" id="GO:0003924">
    <property type="term" value="F:GTPase activity"/>
    <property type="evidence" value="ECO:0007669"/>
    <property type="project" value="UniProtKB-UniRule"/>
</dbReference>